<keyword evidence="2" id="KW-0812">Transmembrane</keyword>
<dbReference type="OrthoDB" id="2352586at2759"/>
<feature type="transmembrane region" description="Helical" evidence="2">
    <location>
        <begin position="69"/>
        <end position="91"/>
    </location>
</feature>
<dbReference type="EMBL" id="JEMT01017448">
    <property type="protein sequence ID" value="EXX68030.1"/>
    <property type="molecule type" value="Genomic_DNA"/>
</dbReference>
<evidence type="ECO:0000313" key="3">
    <source>
        <dbReference type="EMBL" id="EXX68030.1"/>
    </source>
</evidence>
<proteinExistence type="predicted"/>
<dbReference type="HOGENOM" id="CLU_061630_1_0_1"/>
<reference evidence="3 4" key="1">
    <citation type="submission" date="2014-02" db="EMBL/GenBank/DDBJ databases">
        <title>Single nucleus genome sequencing reveals high similarity among nuclei of an endomycorrhizal fungus.</title>
        <authorList>
            <person name="Lin K."/>
            <person name="Geurts R."/>
            <person name="Zhang Z."/>
            <person name="Limpens E."/>
            <person name="Saunders D.G."/>
            <person name="Mu D."/>
            <person name="Pang E."/>
            <person name="Cao H."/>
            <person name="Cha H."/>
            <person name="Lin T."/>
            <person name="Zhou Q."/>
            <person name="Shang Y."/>
            <person name="Li Y."/>
            <person name="Ivanov S."/>
            <person name="Sharma T."/>
            <person name="Velzen R.V."/>
            <person name="Ruijter N.D."/>
            <person name="Aanen D.K."/>
            <person name="Win J."/>
            <person name="Kamoun S."/>
            <person name="Bisseling T."/>
            <person name="Huang S."/>
        </authorList>
    </citation>
    <scope>NUCLEOTIDE SEQUENCE [LARGE SCALE GENOMIC DNA]</scope>
    <source>
        <strain evidence="4">DAOM197198w</strain>
    </source>
</reference>
<name>A0A015JLE5_RHIIW</name>
<comment type="caution">
    <text evidence="3">The sequence shown here is derived from an EMBL/GenBank/DDBJ whole genome shotgun (WGS) entry which is preliminary data.</text>
</comment>
<keyword evidence="4" id="KW-1185">Reference proteome</keyword>
<keyword evidence="2" id="KW-1133">Transmembrane helix</keyword>
<keyword evidence="2" id="KW-0472">Membrane</keyword>
<feature type="transmembrane region" description="Helical" evidence="2">
    <location>
        <begin position="20"/>
        <end position="44"/>
    </location>
</feature>
<accession>A0A015JLE5</accession>
<evidence type="ECO:0000256" key="1">
    <source>
        <dbReference type="SAM" id="Coils"/>
    </source>
</evidence>
<organism evidence="3 4">
    <name type="scientific">Rhizophagus irregularis (strain DAOM 197198w)</name>
    <name type="common">Glomus intraradices</name>
    <dbReference type="NCBI Taxonomy" id="1432141"/>
    <lineage>
        <taxon>Eukaryota</taxon>
        <taxon>Fungi</taxon>
        <taxon>Fungi incertae sedis</taxon>
        <taxon>Mucoromycota</taxon>
        <taxon>Glomeromycotina</taxon>
        <taxon>Glomeromycetes</taxon>
        <taxon>Glomerales</taxon>
        <taxon>Glomeraceae</taxon>
        <taxon>Rhizophagus</taxon>
    </lineage>
</organism>
<feature type="coiled-coil region" evidence="1">
    <location>
        <begin position="329"/>
        <end position="367"/>
    </location>
</feature>
<protein>
    <submittedName>
        <fullName evidence="3">Uncharacterized protein</fullName>
    </submittedName>
</protein>
<gene>
    <name evidence="3" type="ORF">RirG_108800</name>
</gene>
<keyword evidence="1" id="KW-0175">Coiled coil</keyword>
<evidence type="ECO:0000256" key="2">
    <source>
        <dbReference type="SAM" id="Phobius"/>
    </source>
</evidence>
<dbReference type="AlphaFoldDB" id="A0A015JLE5"/>
<dbReference type="Proteomes" id="UP000022910">
    <property type="component" value="Unassembled WGS sequence"/>
</dbReference>
<evidence type="ECO:0000313" key="4">
    <source>
        <dbReference type="Proteomes" id="UP000022910"/>
    </source>
</evidence>
<sequence>MDGSDNFTDSRLFKVLGGYVGLAGIAIAMIFVAFIIFIFIVRIIQYPHLRQQIIDHITSKSTRSIHTRILKMIVFFLFTAGLLGLTFYSIYKMIHDPPNVLPATFESNTISPSILFCSSTDSELIFLSADYHDSFNGFNDIELFMERKKSYSLNDGFSIITGNNGRCHFFDGRLSSKPKDTIGGYYHIQFQSNNSTSIVIFIGDTHDKMDWTLLIPEGNIFNDVGVEILNDGGILQYTEDRRQVLDGSYTYRSFETFIIKNAFDVIQVDEQVISIGIIAPKRVIKEVEAPSFKLADLFSNIGGYLSIWVIFAFLFGGKRANPFGFVTRFVFIKQDREKLLKELEKMKNDRKSKISTLEREVDNATETNSPSNQDELRNLLARYYVDMDFYEHAIKSLGV</sequence>